<keyword evidence="4 11" id="KW-0808">Transferase</keyword>
<dbReference type="InterPro" id="IPR056744">
    <property type="entry name" value="TRM5/TYW2-like_N"/>
</dbReference>
<evidence type="ECO:0000256" key="4">
    <source>
        <dbReference type="ARBA" id="ARBA00022679"/>
    </source>
</evidence>
<dbReference type="PANTHER" id="PTHR23245:SF36">
    <property type="entry name" value="TRNA (GUANINE(37)-N1)-METHYLTRANSFERASE"/>
    <property type="match status" value="1"/>
</dbReference>
<accession>A0A7E4W270</accession>
<comment type="similarity">
    <text evidence="11">Belongs to the TRM5 / TYW2 family.</text>
</comment>
<feature type="binding site" evidence="11">
    <location>
        <position position="346"/>
    </location>
    <ligand>
        <name>S-adenosyl-L-methionine</name>
        <dbReference type="ChEBI" id="CHEBI:59789"/>
    </ligand>
</feature>
<evidence type="ECO:0000256" key="6">
    <source>
        <dbReference type="ARBA" id="ARBA00022694"/>
    </source>
</evidence>
<dbReference type="Proteomes" id="UP000492821">
    <property type="component" value="Unassembled WGS sequence"/>
</dbReference>
<dbReference type="InterPro" id="IPR029063">
    <property type="entry name" value="SAM-dependent_MTases_sf"/>
</dbReference>
<comment type="function">
    <text evidence="11">Specifically methylates the N1 position of guanosine-37 in various cytoplasmic and mitochondrial tRNAs. Methylation is not dependent on the nature of the nucleoside 5' of the target nucleoside. This is the first step in the biosynthesis of wybutosine (yW), a modified base adjacent to the anticodon of tRNAs and required for accurate decoding.</text>
</comment>
<name>A0A7E4W270_PANRE</name>
<reference evidence="13" key="1">
    <citation type="journal article" date="2013" name="Genetics">
        <title>The draft genome and transcriptome of Panagrellus redivivus are shaped by the harsh demands of a free-living lifestyle.</title>
        <authorList>
            <person name="Srinivasan J."/>
            <person name="Dillman A.R."/>
            <person name="Macchietto M.G."/>
            <person name="Heikkinen L."/>
            <person name="Lakso M."/>
            <person name="Fracchia K.M."/>
            <person name="Antoshechkin I."/>
            <person name="Mortazavi A."/>
            <person name="Wong G."/>
            <person name="Sternberg P.W."/>
        </authorList>
    </citation>
    <scope>NUCLEOTIDE SEQUENCE [LARGE SCALE GENOMIC DNA]</scope>
    <source>
        <strain evidence="13">MT8872</strain>
    </source>
</reference>
<dbReference type="Pfam" id="PF02475">
    <property type="entry name" value="TRM5-TYW2_MTfase"/>
    <property type="match status" value="1"/>
</dbReference>
<evidence type="ECO:0000256" key="8">
    <source>
        <dbReference type="ARBA" id="ARBA00023242"/>
    </source>
</evidence>
<comment type="caution">
    <text evidence="11">Lacks conserved residue(s) required for the propagation of feature annotation.</text>
</comment>
<keyword evidence="5 11" id="KW-0949">S-adenosyl-L-methionine</keyword>
<dbReference type="InterPro" id="IPR056743">
    <property type="entry name" value="TRM5-TYW2-like_MTfase"/>
</dbReference>
<evidence type="ECO:0000256" key="2">
    <source>
        <dbReference type="ARBA" id="ARBA00022490"/>
    </source>
</evidence>
<dbReference type="Gene3D" id="3.30.300.110">
    <property type="entry name" value="Met-10+ protein-like domains"/>
    <property type="match status" value="1"/>
</dbReference>
<sequence length="450" mass="51173">MIAPGYLLRSIRTTFTMVSKIASDSRKLLLPPDDVRGMTELDREKFRSTIQFPSIQISKKLIGRVVGSPGIKNYTIDKLSAIKPISDGPTPETKVILFDPAALTPEIRFSILDGLEKVTSEKFEFGTTDIQLTYDHWDIKRAIKAILPDGLEFHGYSQVGHIAHLNLREEMLPFKKIIGQLLVDKVSWVKTVVNKTDSIATEFRSFDMELLAGEPIYETQMVEQGVTYKLDFRKVFWNSRLGTEHARIVKKLDKNSVVFDIFAGVGPFAIPAVKKGVKAVFANDKNPNSTHYMAENVKLNHLSLAPIKIYTLDATDFIRDVIGPNILTSHSEATPEEQLTFHSIMNLPAIAVDFLHDFRGLLHGSGANFEELKRHQFIVHCHMFVKAKEDVKQEWYAVEAERIVHSKLKLWHVKFDEVHNVRKVAGRKEMYCVSVTLPWEYLFEKVPNGI</sequence>
<comment type="subunit">
    <text evidence="11">Monomer.</text>
</comment>
<keyword evidence="3 11" id="KW-0489">Methyltransferase</keyword>
<evidence type="ECO:0000256" key="7">
    <source>
        <dbReference type="ARBA" id="ARBA00023128"/>
    </source>
</evidence>
<evidence type="ECO:0000256" key="11">
    <source>
        <dbReference type="HAMAP-Rule" id="MF_03152"/>
    </source>
</evidence>
<dbReference type="PANTHER" id="PTHR23245">
    <property type="entry name" value="TRNA METHYLTRANSFERASE"/>
    <property type="match status" value="1"/>
</dbReference>
<dbReference type="InterPro" id="IPR030382">
    <property type="entry name" value="MeTrfase_TRM5/TYW2"/>
</dbReference>
<evidence type="ECO:0000256" key="1">
    <source>
        <dbReference type="ARBA" id="ARBA00009775"/>
    </source>
</evidence>
<dbReference type="GO" id="GO:0005634">
    <property type="term" value="C:nucleus"/>
    <property type="evidence" value="ECO:0007669"/>
    <property type="project" value="UniProtKB-SubCell"/>
</dbReference>
<feature type="binding site" evidence="11">
    <location>
        <position position="245"/>
    </location>
    <ligand>
        <name>S-adenosyl-L-methionine</name>
        <dbReference type="ChEBI" id="CHEBI:59789"/>
    </ligand>
</feature>
<evidence type="ECO:0000256" key="9">
    <source>
        <dbReference type="ARBA" id="ARBA00045951"/>
    </source>
</evidence>
<comment type="catalytic activity">
    <reaction evidence="10 11">
        <text>guanosine(37) in tRNA + S-adenosyl-L-methionine = N(1)-methylguanosine(37) in tRNA + S-adenosyl-L-homocysteine + H(+)</text>
        <dbReference type="Rhea" id="RHEA:36899"/>
        <dbReference type="Rhea" id="RHEA-COMP:10145"/>
        <dbReference type="Rhea" id="RHEA-COMP:10147"/>
        <dbReference type="ChEBI" id="CHEBI:15378"/>
        <dbReference type="ChEBI" id="CHEBI:57856"/>
        <dbReference type="ChEBI" id="CHEBI:59789"/>
        <dbReference type="ChEBI" id="CHEBI:73542"/>
        <dbReference type="ChEBI" id="CHEBI:74269"/>
        <dbReference type="EC" id="2.1.1.228"/>
    </reaction>
</comment>
<keyword evidence="6 11" id="KW-0819">tRNA processing</keyword>
<proteinExistence type="inferred from homology"/>
<dbReference type="AlphaFoldDB" id="A0A7E4W270"/>
<dbReference type="FunFam" id="3.30.300.110:FF:000001">
    <property type="entry name" value="tRNA (guanine(37)-N1)-methyltransferase"/>
    <property type="match status" value="1"/>
</dbReference>
<comment type="subcellular location">
    <subcellularLocation>
        <location evidence="11">Mitochondrion matrix</location>
    </subcellularLocation>
    <subcellularLocation>
        <location evidence="11">Nucleus</location>
    </subcellularLocation>
    <subcellularLocation>
        <location evidence="11">Cytoplasm</location>
    </subcellularLocation>
    <text evidence="11">Predominantly in the mitochondria and in the nucleus.</text>
</comment>
<comment type="function">
    <text evidence="9">Involved in mitochondrial tRNA methylation. Specifically methylates the N1 position of guanosine-37 in various tRNAs. Methylation is not dependent on the nature of the nucleoside 5' of the target nucleoside. This is the first step in the biosynthesis of wybutosine (yW), a modified base adjacent to the anticodon of tRNAs and required for accurate decoding.</text>
</comment>
<dbReference type="EC" id="2.1.1.228" evidence="11"/>
<dbReference type="SUPFAM" id="SSF53335">
    <property type="entry name" value="S-adenosyl-L-methionine-dependent methyltransferases"/>
    <property type="match status" value="1"/>
</dbReference>
<evidence type="ECO:0000313" key="13">
    <source>
        <dbReference type="Proteomes" id="UP000492821"/>
    </source>
</evidence>
<dbReference type="PROSITE" id="PS51684">
    <property type="entry name" value="SAM_MT_TRM5_TYW2"/>
    <property type="match status" value="1"/>
</dbReference>
<keyword evidence="8 11" id="KW-0539">Nucleus</keyword>
<evidence type="ECO:0000313" key="14">
    <source>
        <dbReference type="WBParaSite" id="Pan_g6097.t1"/>
    </source>
</evidence>
<keyword evidence="13" id="KW-1185">Reference proteome</keyword>
<dbReference type="InterPro" id="IPR025792">
    <property type="entry name" value="tRNA_Gua_MeTrfase_euk"/>
</dbReference>
<evidence type="ECO:0000259" key="12">
    <source>
        <dbReference type="PROSITE" id="PS51684"/>
    </source>
</evidence>
<dbReference type="Gene3D" id="3.40.50.150">
    <property type="entry name" value="Vaccinia Virus protein VP39"/>
    <property type="match status" value="1"/>
</dbReference>
<evidence type="ECO:0000256" key="5">
    <source>
        <dbReference type="ARBA" id="ARBA00022691"/>
    </source>
</evidence>
<organism evidence="13 14">
    <name type="scientific">Panagrellus redivivus</name>
    <name type="common">Microworm</name>
    <dbReference type="NCBI Taxonomy" id="6233"/>
    <lineage>
        <taxon>Eukaryota</taxon>
        <taxon>Metazoa</taxon>
        <taxon>Ecdysozoa</taxon>
        <taxon>Nematoda</taxon>
        <taxon>Chromadorea</taxon>
        <taxon>Rhabditida</taxon>
        <taxon>Tylenchina</taxon>
        <taxon>Panagrolaimomorpha</taxon>
        <taxon>Panagrolaimoidea</taxon>
        <taxon>Panagrolaimidae</taxon>
        <taxon>Panagrellus</taxon>
    </lineage>
</organism>
<feature type="domain" description="SAM-dependent methyltransferase TRM5/TYW2-type" evidence="12">
    <location>
        <begin position="156"/>
        <end position="439"/>
    </location>
</feature>
<feature type="binding site" evidence="11">
    <location>
        <begin position="313"/>
        <end position="314"/>
    </location>
    <ligand>
        <name>S-adenosyl-L-methionine</name>
        <dbReference type="ChEBI" id="CHEBI:59789"/>
    </ligand>
</feature>
<dbReference type="GO" id="GO:0070901">
    <property type="term" value="P:mitochondrial tRNA methylation"/>
    <property type="evidence" value="ECO:0007669"/>
    <property type="project" value="UniProtKB-ARBA"/>
</dbReference>
<evidence type="ECO:0000256" key="3">
    <source>
        <dbReference type="ARBA" id="ARBA00022603"/>
    </source>
</evidence>
<dbReference type="Pfam" id="PF25133">
    <property type="entry name" value="TYW2_N_2"/>
    <property type="match status" value="1"/>
</dbReference>
<evidence type="ECO:0000256" key="10">
    <source>
        <dbReference type="ARBA" id="ARBA00047783"/>
    </source>
</evidence>
<dbReference type="HAMAP" id="MF_03152">
    <property type="entry name" value="TRM5"/>
    <property type="match status" value="1"/>
</dbReference>
<keyword evidence="2 11" id="KW-0963">Cytoplasm</keyword>
<keyword evidence="7 11" id="KW-0496">Mitochondrion</keyword>
<dbReference type="WBParaSite" id="Pan_g6097.t1">
    <property type="protein sequence ID" value="Pan_g6097.t1"/>
    <property type="gene ID" value="Pan_g6097"/>
</dbReference>
<dbReference type="GO" id="GO:0005759">
    <property type="term" value="C:mitochondrial matrix"/>
    <property type="evidence" value="ECO:0007669"/>
    <property type="project" value="UniProtKB-SubCell"/>
</dbReference>
<dbReference type="GO" id="GO:0052906">
    <property type="term" value="F:tRNA (guanine(37)-N1)-methyltransferase activity"/>
    <property type="evidence" value="ECO:0007669"/>
    <property type="project" value="UniProtKB-UniRule"/>
</dbReference>
<protein>
    <recommendedName>
        <fullName evidence="11">tRNA (guanine(37)-N1)-methyltransferase</fullName>
        <ecNumber evidence="11">2.1.1.228</ecNumber>
    </recommendedName>
    <alternativeName>
        <fullName evidence="11">M1G-methyltransferase</fullName>
    </alternativeName>
    <alternativeName>
        <fullName evidence="11">tRNA [GM37] methyltransferase</fullName>
    </alternativeName>
    <alternativeName>
        <fullName evidence="11">tRNA methyltransferase 5 homolog</fullName>
    </alternativeName>
</protein>
<reference evidence="14" key="2">
    <citation type="submission" date="2020-10" db="UniProtKB">
        <authorList>
            <consortium name="WormBaseParasite"/>
        </authorList>
    </citation>
    <scope>IDENTIFICATION</scope>
</reference>
<comment type="similarity">
    <text evidence="1">Belongs to the class I-like SAM-binding methyltransferase superfamily. TRM5/TYW2 family.</text>
</comment>
<dbReference type="GO" id="GO:0002939">
    <property type="term" value="P:tRNA N1-guanine methylation"/>
    <property type="evidence" value="ECO:0007669"/>
    <property type="project" value="TreeGrafter"/>
</dbReference>